<feature type="domain" description="DUF6443" evidence="1">
    <location>
        <begin position="59"/>
        <end position="181"/>
    </location>
</feature>
<dbReference type="PANTHER" id="PTHR32305:SF15">
    <property type="entry name" value="PROTEIN RHSA-RELATED"/>
    <property type="match status" value="1"/>
</dbReference>
<organism evidence="2 3">
    <name type="scientific">Mucilaginibacter rubeus</name>
    <dbReference type="NCBI Taxonomy" id="2027860"/>
    <lineage>
        <taxon>Bacteria</taxon>
        <taxon>Pseudomonadati</taxon>
        <taxon>Bacteroidota</taxon>
        <taxon>Sphingobacteriia</taxon>
        <taxon>Sphingobacteriales</taxon>
        <taxon>Sphingobacteriaceae</taxon>
        <taxon>Mucilaginibacter</taxon>
    </lineage>
</organism>
<dbReference type="OrthoDB" id="1191296at2"/>
<accession>A0A5C1HUB1</accession>
<dbReference type="EMBL" id="CP043450">
    <property type="protein sequence ID" value="QEM09169.1"/>
    <property type="molecule type" value="Genomic_DNA"/>
</dbReference>
<dbReference type="InterPro" id="IPR045619">
    <property type="entry name" value="DUF6443"/>
</dbReference>
<evidence type="ECO:0000313" key="3">
    <source>
        <dbReference type="Proteomes" id="UP000251402"/>
    </source>
</evidence>
<dbReference type="InterPro" id="IPR050708">
    <property type="entry name" value="T6SS_VgrG/RHS"/>
</dbReference>
<dbReference type="PANTHER" id="PTHR32305">
    <property type="match status" value="1"/>
</dbReference>
<keyword evidence="3" id="KW-1185">Reference proteome</keyword>
<name>A0A5C1HUB1_9SPHI</name>
<sequence length="1200" mass="132723">MNIKMKIQAVKFFALMIVAILLSSIVCGQALVSNPSNNQNYILTTVPRTAGIKNVNSIYTNAQNIFTVSQTIQYSDGLGRPVQSIQVMGSPTFKDVVQPIAYDQFGREAVKYEPYAVTGVSDGSFKANAINDQKAFYNSAVTPASVTKTAFPFAQTVFEQAPLNRITEQGAAGDNWQPAGTVGTTNPGHTNKIGYTSNNALAWTTDQDHSLIVPMYNVGITTTTTNGVTLISRSLTSNGNYSAGELIVTVSKDENWVSGRAGTTEEYRDINGRVVLKRIYNNPNNVLQELSTYYVYDNLGNLCFVLTPGSNADNALPTQTLLDNFCYQYQYDGRNRLIGKKVPSKGWEYTVYNQLDQTVATQDANQRAKNQWLIKKYDAMSRVIGSFLWTNSNTGISQGQLQYNVKTQNSALWEARDYTNNTTVYPTGYVISSYPNNGLVALSLNYYDDYNYGVLPTKYVYQQVSAQFAATASNTTEGLLVATRNVVLNTITASQPDMLWTINYYDDLGRVVQTYGQHYLGGTVNINNYDQLSTSYNFNNQISGTLRKHFNSASTTTAALTANLKYTFDQIGRKLNSSEQINGGSNIILSSVVYDEVGQVAAKKLHSENNGTTYLQTVSYSYNERGWLNQSSAPLFAMQLQYNAGSSPQYNGNITSQLWGTPGNLTKSYSYTYDKLNRLLSGVNNEGYSEQSITYDVMGNIQTLNRLAPGSAATNLTYTYASNNLQAISGLTTTNYGFDSNGNMNYDARNKNNISYNLADLPQTVTGNSNITYVYDVTGLKLRRISTNTGTTDYDGGIQYDNGAISFIQTEEGRALVSGGTVSYEYYLSDNLGNTRIGFVNSGGTASIVQQDDYYPFGKEIPRFVNGIKNDYLFNAKELQEETGELDYSRRFYDPIIGRFTTVDPMSEKSRRFAVYAYCENNPIRNIDPDGMVTVKGGYGEDIDVSPFDTWSADGGVTVTYEGKSYNGLYSFFANNLDVAAAYNIQTGADLGISPFWSYMTKSDLVAFVKQIYPNLTPGSLQNTAGQIFEKTFNNFMTTYSDKGYSPNTTAFPTDVAGRKAVIPDGISAAKFEVRDEEDAVLDRTLIPYVSWYEVKATASVISGSSFGNQAIGLVDALYKSNPVAAQEGYSSLVFVTTSDATISPRFVNQAKTGYNINLWQFRAIYRKTDDGIKVSFYDPDFAGVFFRWNYIRQSVYLSH</sequence>
<dbReference type="Gene3D" id="2.180.10.10">
    <property type="entry name" value="RHS repeat-associated core"/>
    <property type="match status" value="1"/>
</dbReference>
<dbReference type="AlphaFoldDB" id="A0A5C1HUB1"/>
<dbReference type="InterPro" id="IPR022385">
    <property type="entry name" value="Rhs_assc_core"/>
</dbReference>
<evidence type="ECO:0000313" key="2">
    <source>
        <dbReference type="EMBL" id="QEM09169.1"/>
    </source>
</evidence>
<proteinExistence type="predicted"/>
<protein>
    <submittedName>
        <fullName evidence="2">RHS repeat-associated core domain-containing protein</fullName>
    </submittedName>
</protein>
<dbReference type="Proteomes" id="UP000251402">
    <property type="component" value="Chromosome"/>
</dbReference>
<reference evidence="2" key="1">
    <citation type="submission" date="2019-08" db="EMBL/GenBank/DDBJ databases">
        <title>Comparative genome analysis confer to the adaptation heavy metal polluted environment.</title>
        <authorList>
            <person name="Li Y."/>
        </authorList>
    </citation>
    <scope>NUCLEOTIDE SEQUENCE [LARGE SCALE GENOMIC DNA]</scope>
    <source>
        <strain evidence="2">P1</strain>
    </source>
</reference>
<gene>
    <name evidence="2" type="ORF">DEO27_003760</name>
</gene>
<dbReference type="Pfam" id="PF20041">
    <property type="entry name" value="DUF6443"/>
    <property type="match status" value="1"/>
</dbReference>
<dbReference type="NCBIfam" id="TIGR03696">
    <property type="entry name" value="Rhs_assc_core"/>
    <property type="match status" value="1"/>
</dbReference>
<dbReference type="KEGG" id="mrub:DEO27_003760"/>
<evidence type="ECO:0000259" key="1">
    <source>
        <dbReference type="Pfam" id="PF20041"/>
    </source>
</evidence>